<feature type="region of interest" description="Disordered" evidence="1">
    <location>
        <begin position="305"/>
        <end position="326"/>
    </location>
</feature>
<feature type="region of interest" description="Disordered" evidence="1">
    <location>
        <begin position="813"/>
        <end position="862"/>
    </location>
</feature>
<dbReference type="AlphaFoldDB" id="A0A0L0SH59"/>
<keyword evidence="2" id="KW-0472">Membrane</keyword>
<feature type="compositionally biased region" description="Low complexity" evidence="1">
    <location>
        <begin position="111"/>
        <end position="123"/>
    </location>
</feature>
<sequence>MMATPSTTALRGLGKGQCSFFCAGMTVHDEVFRGVSRKESGNGGQDTKALAKQQPTSENSVLSLQRPPAMAEIGGGPTAARAPVPFFSPPPLVCSFLGHTFLAARARRPPSSRSVPTRGLPRLLGGGEPTRSCNPQPTTLRCVRPTALHRPSTLLPAARTTARRCLPHPLPSSRSTREAKAVAPSPVPGPRLCRCSRSPHPFPARAASPATRPGRSTSRQVGHFATSGPRRPTLRRAAPPCPRRTHSSGLAATRPTSTRTRPRCSGSESLFSLLNRPSPKRPRVPVLHDPASASTPPLALWLARRDRSRASQVRRPSPPTASGAPRATYLPLCAALRVRNLLLFLSAAMRSPLPASPAPRTPSSSEPSRGRSRTVSGRRSVRGRLLQTVLVAMMAATTAMMMARPAKAAAISSTSPSPSTDAPAAAAATSTPAVLMTDSTGTAYAACMASGNPNTPYCPHNAGNREAPTAETKIVPGQPVRVTWNSQWSPFAAAGAIDLYLCPADASACVPLAMGVKTAVESRDVTVDPKAVLAGRYNYVVVPLGGVPEAVPFAGRGVDVTVLPPPTTTSTATSSTSTTAPPLPHAATAPPSIPTAASEPRIADPAPKTSSRSLTPLQIALIAVSAMITILAIGLAVVHHHRRRKRHDLAVAVLASAPRTSCTPTQLGTSLKSVPPPPPAATAPAAATASAAVPAPRPSTSSVPPPVGAISSTDAIILANTFKAALKHPLDHSDDDADLHTMMANLGLLPVASPESGEPVVFVATSAPPPATTTSSARLAALRADAASLASLGPAGKSQTSLASIASSAAPSAGAPVVLRPAPASPTNAGARMSIHGPSPLSGNGNGAGSGLGKVAEAPPAP</sequence>
<dbReference type="OrthoDB" id="5593041at2759"/>
<keyword evidence="2" id="KW-1133">Transmembrane helix</keyword>
<dbReference type="EMBL" id="GG745338">
    <property type="protein sequence ID" value="KNE61705.1"/>
    <property type="molecule type" value="Genomic_DNA"/>
</dbReference>
<evidence type="ECO:0000256" key="2">
    <source>
        <dbReference type="SAM" id="Phobius"/>
    </source>
</evidence>
<feature type="compositionally biased region" description="Low complexity" evidence="1">
    <location>
        <begin position="229"/>
        <end position="238"/>
    </location>
</feature>
<feature type="region of interest" description="Disordered" evidence="1">
    <location>
        <begin position="108"/>
        <end position="138"/>
    </location>
</feature>
<protein>
    <submittedName>
        <fullName evidence="3">Uncharacterized protein</fullName>
    </submittedName>
</protein>
<reference evidence="3 4" key="1">
    <citation type="submission" date="2009-11" db="EMBL/GenBank/DDBJ databases">
        <title>Annotation of Allomyces macrogynus ATCC 38327.</title>
        <authorList>
            <consortium name="The Broad Institute Genome Sequencing Platform"/>
            <person name="Russ C."/>
            <person name="Cuomo C."/>
            <person name="Burger G."/>
            <person name="Gray M.W."/>
            <person name="Holland P.W.H."/>
            <person name="King N."/>
            <person name="Lang F.B.F."/>
            <person name="Roger A.J."/>
            <person name="Ruiz-Trillo I."/>
            <person name="Young S.K."/>
            <person name="Zeng Q."/>
            <person name="Gargeya S."/>
            <person name="Fitzgerald M."/>
            <person name="Haas B."/>
            <person name="Abouelleil A."/>
            <person name="Alvarado L."/>
            <person name="Arachchi H.M."/>
            <person name="Berlin A."/>
            <person name="Chapman S.B."/>
            <person name="Gearin G."/>
            <person name="Goldberg J."/>
            <person name="Griggs A."/>
            <person name="Gujja S."/>
            <person name="Hansen M."/>
            <person name="Heiman D."/>
            <person name="Howarth C."/>
            <person name="Larimer J."/>
            <person name="Lui A."/>
            <person name="MacDonald P.J.P."/>
            <person name="McCowen C."/>
            <person name="Montmayeur A."/>
            <person name="Murphy C."/>
            <person name="Neiman D."/>
            <person name="Pearson M."/>
            <person name="Priest M."/>
            <person name="Roberts A."/>
            <person name="Saif S."/>
            <person name="Shea T."/>
            <person name="Sisk P."/>
            <person name="Stolte C."/>
            <person name="Sykes S."/>
            <person name="Wortman J."/>
            <person name="Nusbaum C."/>
            <person name="Birren B."/>
        </authorList>
    </citation>
    <scope>NUCLEOTIDE SEQUENCE [LARGE SCALE GENOMIC DNA]</scope>
    <source>
        <strain evidence="3 4">ATCC 38327</strain>
    </source>
</reference>
<reference evidence="3 4" key="2">
    <citation type="submission" date="2009-11" db="EMBL/GenBank/DDBJ databases">
        <title>The Genome Sequence of Allomyces macrogynus strain ATCC 38327.</title>
        <authorList>
            <consortium name="The Broad Institute Genome Sequencing Platform"/>
            <person name="Russ C."/>
            <person name="Cuomo C."/>
            <person name="Shea T."/>
            <person name="Young S.K."/>
            <person name="Zeng Q."/>
            <person name="Koehrsen M."/>
            <person name="Haas B."/>
            <person name="Borodovsky M."/>
            <person name="Guigo R."/>
            <person name="Alvarado L."/>
            <person name="Berlin A."/>
            <person name="Borenstein D."/>
            <person name="Chen Z."/>
            <person name="Engels R."/>
            <person name="Freedman E."/>
            <person name="Gellesch M."/>
            <person name="Goldberg J."/>
            <person name="Griggs A."/>
            <person name="Gujja S."/>
            <person name="Heiman D."/>
            <person name="Hepburn T."/>
            <person name="Howarth C."/>
            <person name="Jen D."/>
            <person name="Larson L."/>
            <person name="Lewis B."/>
            <person name="Mehta T."/>
            <person name="Park D."/>
            <person name="Pearson M."/>
            <person name="Roberts A."/>
            <person name="Saif S."/>
            <person name="Shenoy N."/>
            <person name="Sisk P."/>
            <person name="Stolte C."/>
            <person name="Sykes S."/>
            <person name="Walk T."/>
            <person name="White J."/>
            <person name="Yandava C."/>
            <person name="Burger G."/>
            <person name="Gray M.W."/>
            <person name="Holland P.W.H."/>
            <person name="King N."/>
            <person name="Lang F.B.F."/>
            <person name="Roger A.J."/>
            <person name="Ruiz-Trillo I."/>
            <person name="Lander E."/>
            <person name="Nusbaum C."/>
        </authorList>
    </citation>
    <scope>NUCLEOTIDE SEQUENCE [LARGE SCALE GENOMIC DNA]</scope>
    <source>
        <strain evidence="3 4">ATCC 38327</strain>
    </source>
</reference>
<keyword evidence="2" id="KW-0812">Transmembrane</keyword>
<feature type="region of interest" description="Disordered" evidence="1">
    <location>
        <begin position="165"/>
        <end position="292"/>
    </location>
</feature>
<feature type="region of interest" description="Disordered" evidence="1">
    <location>
        <begin position="564"/>
        <end position="611"/>
    </location>
</feature>
<feature type="region of interest" description="Disordered" evidence="1">
    <location>
        <begin position="663"/>
        <end position="706"/>
    </location>
</feature>
<feature type="compositionally biased region" description="Low complexity" evidence="1">
    <location>
        <begin position="682"/>
        <end position="702"/>
    </location>
</feature>
<dbReference type="VEuPathDB" id="FungiDB:AMAG_06507"/>
<feature type="region of interest" description="Disordered" evidence="1">
    <location>
        <begin position="352"/>
        <end position="381"/>
    </location>
</feature>
<feature type="compositionally biased region" description="Polar residues" evidence="1">
    <location>
        <begin position="663"/>
        <end position="672"/>
    </location>
</feature>
<evidence type="ECO:0000313" key="3">
    <source>
        <dbReference type="EMBL" id="KNE61705.1"/>
    </source>
</evidence>
<accession>A0A0L0SH59</accession>
<keyword evidence="4" id="KW-1185">Reference proteome</keyword>
<evidence type="ECO:0000313" key="4">
    <source>
        <dbReference type="Proteomes" id="UP000054350"/>
    </source>
</evidence>
<evidence type="ECO:0000256" key="1">
    <source>
        <dbReference type="SAM" id="MobiDB-lite"/>
    </source>
</evidence>
<dbReference type="Proteomes" id="UP000054350">
    <property type="component" value="Unassembled WGS sequence"/>
</dbReference>
<organism evidence="3 4">
    <name type="scientific">Allomyces macrogynus (strain ATCC 38327)</name>
    <name type="common">Allomyces javanicus var. macrogynus</name>
    <dbReference type="NCBI Taxonomy" id="578462"/>
    <lineage>
        <taxon>Eukaryota</taxon>
        <taxon>Fungi</taxon>
        <taxon>Fungi incertae sedis</taxon>
        <taxon>Blastocladiomycota</taxon>
        <taxon>Blastocladiomycetes</taxon>
        <taxon>Blastocladiales</taxon>
        <taxon>Blastocladiaceae</taxon>
        <taxon>Allomyces</taxon>
    </lineage>
</organism>
<feature type="compositionally biased region" description="Low complexity" evidence="1">
    <location>
        <begin position="361"/>
        <end position="378"/>
    </location>
</feature>
<name>A0A0L0SH59_ALLM3</name>
<proteinExistence type="predicted"/>
<feature type="compositionally biased region" description="Low complexity" evidence="1">
    <location>
        <begin position="568"/>
        <end position="600"/>
    </location>
</feature>
<feature type="transmembrane region" description="Helical" evidence="2">
    <location>
        <begin position="617"/>
        <end position="638"/>
    </location>
</feature>
<gene>
    <name evidence="3" type="ORF">AMAG_06507</name>
</gene>
<feature type="region of interest" description="Disordered" evidence="1">
    <location>
        <begin position="36"/>
        <end position="60"/>
    </location>
</feature>